<dbReference type="GeneID" id="27346804"/>
<dbReference type="HOGENOM" id="CLU_031979_0_0_1"/>
<feature type="region of interest" description="Disordered" evidence="1">
    <location>
        <begin position="1"/>
        <end position="551"/>
    </location>
</feature>
<feature type="compositionally biased region" description="Basic and acidic residues" evidence="1">
    <location>
        <begin position="511"/>
        <end position="540"/>
    </location>
</feature>
<name>A0A0D2CA22_9EURO</name>
<feature type="compositionally biased region" description="Polar residues" evidence="1">
    <location>
        <begin position="189"/>
        <end position="201"/>
    </location>
</feature>
<reference evidence="2 3" key="1">
    <citation type="submission" date="2015-01" db="EMBL/GenBank/DDBJ databases">
        <title>The Genome Sequence of Cladophialophora immunda CBS83496.</title>
        <authorList>
            <consortium name="The Broad Institute Genomics Platform"/>
            <person name="Cuomo C."/>
            <person name="de Hoog S."/>
            <person name="Gorbushina A."/>
            <person name="Stielow B."/>
            <person name="Teixiera M."/>
            <person name="Abouelleil A."/>
            <person name="Chapman S.B."/>
            <person name="Priest M."/>
            <person name="Young S.K."/>
            <person name="Wortman J."/>
            <person name="Nusbaum C."/>
            <person name="Birren B."/>
        </authorList>
    </citation>
    <scope>NUCLEOTIDE SEQUENCE [LARGE SCALE GENOMIC DNA]</scope>
    <source>
        <strain evidence="2 3">CBS 83496</strain>
    </source>
</reference>
<gene>
    <name evidence="2" type="ORF">PV07_07610</name>
</gene>
<keyword evidence="3" id="KW-1185">Reference proteome</keyword>
<feature type="compositionally biased region" description="Acidic residues" evidence="1">
    <location>
        <begin position="203"/>
        <end position="215"/>
    </location>
</feature>
<organism evidence="2 3">
    <name type="scientific">Cladophialophora immunda</name>
    <dbReference type="NCBI Taxonomy" id="569365"/>
    <lineage>
        <taxon>Eukaryota</taxon>
        <taxon>Fungi</taxon>
        <taxon>Dikarya</taxon>
        <taxon>Ascomycota</taxon>
        <taxon>Pezizomycotina</taxon>
        <taxon>Eurotiomycetes</taxon>
        <taxon>Chaetothyriomycetidae</taxon>
        <taxon>Chaetothyriales</taxon>
        <taxon>Herpotrichiellaceae</taxon>
        <taxon>Cladophialophora</taxon>
    </lineage>
</organism>
<feature type="compositionally biased region" description="Basic and acidic residues" evidence="1">
    <location>
        <begin position="360"/>
        <end position="371"/>
    </location>
</feature>
<feature type="compositionally biased region" description="Basic and acidic residues" evidence="1">
    <location>
        <begin position="105"/>
        <end position="116"/>
    </location>
</feature>
<proteinExistence type="predicted"/>
<dbReference type="OrthoDB" id="5423493at2759"/>
<dbReference type="RefSeq" id="XP_016248129.1">
    <property type="nucleotide sequence ID" value="XM_016394710.1"/>
</dbReference>
<evidence type="ECO:0000256" key="1">
    <source>
        <dbReference type="SAM" id="MobiDB-lite"/>
    </source>
</evidence>
<dbReference type="EMBL" id="KN847043">
    <property type="protein sequence ID" value="KIW27913.1"/>
    <property type="molecule type" value="Genomic_DNA"/>
</dbReference>
<feature type="compositionally biased region" description="Basic and acidic residues" evidence="1">
    <location>
        <begin position="492"/>
        <end position="504"/>
    </location>
</feature>
<evidence type="ECO:0000313" key="3">
    <source>
        <dbReference type="Proteomes" id="UP000054466"/>
    </source>
</evidence>
<feature type="compositionally biased region" description="Basic residues" evidence="1">
    <location>
        <begin position="396"/>
        <end position="419"/>
    </location>
</feature>
<accession>A0A0D2CA22</accession>
<protein>
    <submittedName>
        <fullName evidence="2">Uncharacterized protein</fullName>
    </submittedName>
</protein>
<dbReference type="Proteomes" id="UP000054466">
    <property type="component" value="Unassembled WGS sequence"/>
</dbReference>
<evidence type="ECO:0000313" key="2">
    <source>
        <dbReference type="EMBL" id="KIW27913.1"/>
    </source>
</evidence>
<dbReference type="VEuPathDB" id="FungiDB:PV07_07610"/>
<feature type="compositionally biased region" description="Polar residues" evidence="1">
    <location>
        <begin position="429"/>
        <end position="478"/>
    </location>
</feature>
<feature type="compositionally biased region" description="Low complexity" evidence="1">
    <location>
        <begin position="311"/>
        <end position="331"/>
    </location>
</feature>
<sequence length="579" mass="63697">MPRAPLRRNQLNRNGPIPRGAKKNNSSPAKLELEKKLAHKPIGPRPNDSDDSDRLVVKGNGRRGRNVPRQEIYASGAVAAGDKPGNYPTRAQRRKNMSQATREIVATDHQETRKDAGSSQVNKQLHQPKPRSPTTNGILKNATHTNKVPATTISPAMKAPASVQRATQPTSAREDSILGTLKPRRRQPSILQNLDQDSSSFDLGEEEDFLPDDESTPFGVSKLSDKITTPVPASPMLLSSSRKRKYGSSNPLKSAEMESVQKPATSPLKIMHTSETTPESLLPAVPLSSLRESGRRHRENVRDEDDIMALPQSSSSPAPSPVKRTTSSSTKPTKHPTKLAPVMTTKELQTHMMPTKRRRTDRERKQTRENFDIPADLDLSESEASEQDVSNFLPSKKAKKSRRKGPLTKAGHTRTKVKSGKAERRDTVAASSKSRPKSSTNHLITTTSPILRPSTSNREAKSPSQHSTNLSSNINAESQAGPPKQYGGSLHGNRDTAHWQDKENYFNQDGKPSHPGHDRVEDTSSLSETREQFAEGDSRVQSKLIPTGKSKWAEIDAWDMDFEDVEVVTGSGGSSPTRR</sequence>
<dbReference type="AlphaFoldDB" id="A0A0D2CA22"/>
<feature type="compositionally biased region" description="Polar residues" evidence="1">
    <location>
        <begin position="132"/>
        <end position="154"/>
    </location>
</feature>
<dbReference type="STRING" id="569365.A0A0D2CA22"/>